<dbReference type="EMBL" id="SWKU01000003">
    <property type="protein sequence ID" value="KAF3008699.1"/>
    <property type="molecule type" value="Genomic_DNA"/>
</dbReference>
<dbReference type="AlphaFoldDB" id="A0A9P4TMF9"/>
<comment type="caution">
    <text evidence="2">The sequence shown here is derived from an EMBL/GenBank/DDBJ whole genome shotgun (WGS) entry which is preliminary data.</text>
</comment>
<keyword evidence="1" id="KW-0732">Signal</keyword>
<accession>A0A9P4TMF9</accession>
<organism evidence="2 3">
    <name type="scientific">Curvularia kusanoi</name>
    <name type="common">Cochliobolus kusanoi</name>
    <dbReference type="NCBI Taxonomy" id="90978"/>
    <lineage>
        <taxon>Eukaryota</taxon>
        <taxon>Fungi</taxon>
        <taxon>Dikarya</taxon>
        <taxon>Ascomycota</taxon>
        <taxon>Pezizomycotina</taxon>
        <taxon>Dothideomycetes</taxon>
        <taxon>Pleosporomycetidae</taxon>
        <taxon>Pleosporales</taxon>
        <taxon>Pleosporineae</taxon>
        <taxon>Pleosporaceae</taxon>
        <taxon>Curvularia</taxon>
    </lineage>
</organism>
<reference evidence="2" key="1">
    <citation type="submission" date="2019-04" db="EMBL/GenBank/DDBJ databases">
        <title>Sequencing of skin fungus with MAO and IRED activity.</title>
        <authorList>
            <person name="Marsaioli A.J."/>
            <person name="Bonatto J.M.C."/>
            <person name="Reis Junior O."/>
        </authorList>
    </citation>
    <scope>NUCLEOTIDE SEQUENCE</scope>
    <source>
        <strain evidence="2">30M1</strain>
    </source>
</reference>
<keyword evidence="3" id="KW-1185">Reference proteome</keyword>
<proteinExistence type="predicted"/>
<name>A0A9P4TMF9_CURKU</name>
<gene>
    <name evidence="2" type="ORF">E8E13_009484</name>
</gene>
<evidence type="ECO:0000313" key="3">
    <source>
        <dbReference type="Proteomes" id="UP000801428"/>
    </source>
</evidence>
<evidence type="ECO:0000313" key="2">
    <source>
        <dbReference type="EMBL" id="KAF3008699.1"/>
    </source>
</evidence>
<feature type="chain" id="PRO_5040173616" evidence="1">
    <location>
        <begin position="21"/>
        <end position="202"/>
    </location>
</feature>
<sequence length="202" mass="21764">MLLIYFAALLFASIARPAVALPALILPFRAATENWRISSMQLHMMTRYSGLPGDGEWSGGYSFPSTIDFDVKMPGQNVHCHTEFTNGTLPDDLAACSGEGDRVKFAMRPYDALGPRRAELSFVLQLFREGRGAGGQQTITGGEVAVTANNPTEPTSYLSCLLGAPYDGLRCNLCHPGSNYKLPEIVAYPLNLSNASTNLAAS</sequence>
<dbReference type="Proteomes" id="UP000801428">
    <property type="component" value="Unassembled WGS sequence"/>
</dbReference>
<feature type="signal peptide" evidence="1">
    <location>
        <begin position="1"/>
        <end position="20"/>
    </location>
</feature>
<dbReference type="OrthoDB" id="3922703at2759"/>
<evidence type="ECO:0000256" key="1">
    <source>
        <dbReference type="SAM" id="SignalP"/>
    </source>
</evidence>
<protein>
    <submittedName>
        <fullName evidence="2">Uncharacterized protein</fullName>
    </submittedName>
</protein>